<protein>
    <submittedName>
        <fullName evidence="4">FAD-dependent monooxygenase</fullName>
    </submittedName>
</protein>
<dbReference type="RefSeq" id="WP_198737768.1">
    <property type="nucleotide sequence ID" value="NZ_JAEIOS010000010.1"/>
</dbReference>
<evidence type="ECO:0000256" key="1">
    <source>
        <dbReference type="ARBA" id="ARBA00023002"/>
    </source>
</evidence>
<dbReference type="PRINTS" id="PR00420">
    <property type="entry name" value="RNGMNOXGNASE"/>
</dbReference>
<evidence type="ECO:0000256" key="2">
    <source>
        <dbReference type="ARBA" id="ARBA00023033"/>
    </source>
</evidence>
<keyword evidence="2 4" id="KW-0503">Monooxygenase</keyword>
<feature type="domain" description="FAD-binding" evidence="3">
    <location>
        <begin position="3"/>
        <end position="333"/>
    </location>
</feature>
<dbReference type="Proteomes" id="UP000645966">
    <property type="component" value="Unassembled WGS sequence"/>
</dbReference>
<dbReference type="GO" id="GO:0004497">
    <property type="term" value="F:monooxygenase activity"/>
    <property type="evidence" value="ECO:0007669"/>
    <property type="project" value="UniProtKB-KW"/>
</dbReference>
<accession>A0A934HXF2</accession>
<dbReference type="PANTHER" id="PTHR13789">
    <property type="entry name" value="MONOOXYGENASE"/>
    <property type="match status" value="1"/>
</dbReference>
<evidence type="ECO:0000313" key="4">
    <source>
        <dbReference type="EMBL" id="MBI8988723.1"/>
    </source>
</evidence>
<proteinExistence type="predicted"/>
<keyword evidence="5" id="KW-1185">Reference proteome</keyword>
<dbReference type="SUPFAM" id="SSF51905">
    <property type="entry name" value="FAD/NAD(P)-binding domain"/>
    <property type="match status" value="1"/>
</dbReference>
<gene>
    <name evidence="4" type="ORF">JDV75_02950</name>
</gene>
<dbReference type="InterPro" id="IPR036188">
    <property type="entry name" value="FAD/NAD-bd_sf"/>
</dbReference>
<name>A0A934HXF2_9CORY</name>
<comment type="caution">
    <text evidence="4">The sequence shown here is derived from an EMBL/GenBank/DDBJ whole genome shotgun (WGS) entry which is preliminary data.</text>
</comment>
<keyword evidence="1" id="KW-0560">Oxidoreductase</keyword>
<dbReference type="GO" id="GO:0071949">
    <property type="term" value="F:FAD binding"/>
    <property type="evidence" value="ECO:0007669"/>
    <property type="project" value="InterPro"/>
</dbReference>
<dbReference type="InterPro" id="IPR050493">
    <property type="entry name" value="FAD-dep_Monooxygenase_BioMet"/>
</dbReference>
<dbReference type="AlphaFoldDB" id="A0A934HXF2"/>
<evidence type="ECO:0000259" key="3">
    <source>
        <dbReference type="Pfam" id="PF01494"/>
    </source>
</evidence>
<organism evidence="4 5">
    <name type="scientific">Corynebacterium meridianum</name>
    <dbReference type="NCBI Taxonomy" id="2765363"/>
    <lineage>
        <taxon>Bacteria</taxon>
        <taxon>Bacillati</taxon>
        <taxon>Actinomycetota</taxon>
        <taxon>Actinomycetes</taxon>
        <taxon>Mycobacteriales</taxon>
        <taxon>Corynebacteriaceae</taxon>
        <taxon>Corynebacterium</taxon>
    </lineage>
</organism>
<dbReference type="InterPro" id="IPR002938">
    <property type="entry name" value="FAD-bd"/>
</dbReference>
<dbReference type="EMBL" id="JAEIOS010000010">
    <property type="protein sequence ID" value="MBI8988723.1"/>
    <property type="molecule type" value="Genomic_DNA"/>
</dbReference>
<dbReference type="Pfam" id="PF01494">
    <property type="entry name" value="FAD_binding_3"/>
    <property type="match status" value="1"/>
</dbReference>
<reference evidence="4" key="1">
    <citation type="submission" date="2020-12" db="EMBL/GenBank/DDBJ databases">
        <title>Genome public.</title>
        <authorList>
            <person name="Sun Q."/>
        </authorList>
    </citation>
    <scope>NUCLEOTIDE SEQUENCE</scope>
    <source>
        <strain evidence="4">CCM 8863</strain>
    </source>
</reference>
<sequence>MRIGIIGAGIGGLTSAVGLQASGHDVTVYERRTESASSGTGLTLFANSLTALDSLGIGDRVRAISTAGCHKTSSIRTPDGRCLVSLDTATAPPLAALHRAELHQLLTRMLLPGTVRNGVNAEVNGDGSSSLTMDSGRETFDLVVAADGIQSNARFRWQLDRGLRHAGYSVLRGVSFRKSSEVNHLSETLGRGTRFGIIPLTGDRTYWYATVSAGITASGDDPLEHFRTWHDPIPAIISDINPDKVLHHEIYDLTALPLTFTRGRGVLLGDAGHAMTPDMGQGAGQAIEDAATLTALLHRIPDPPDPRFSTTLEQALHRYNQIRRPRVRRMWRQSRTAGFINQSSNPLTVRFRNAAYSVVPSRLLQKSMAGLTQWELPTTGSPDRN</sequence>
<dbReference type="PANTHER" id="PTHR13789:SF309">
    <property type="entry name" value="PUTATIVE (AFU_ORTHOLOGUE AFUA_6G14510)-RELATED"/>
    <property type="match status" value="1"/>
</dbReference>
<evidence type="ECO:0000313" key="5">
    <source>
        <dbReference type="Proteomes" id="UP000645966"/>
    </source>
</evidence>
<dbReference type="Gene3D" id="3.50.50.60">
    <property type="entry name" value="FAD/NAD(P)-binding domain"/>
    <property type="match status" value="1"/>
</dbReference>